<gene>
    <name evidence="2" type="ORF">IFM89_021489</name>
</gene>
<feature type="region of interest" description="Disordered" evidence="1">
    <location>
        <begin position="14"/>
        <end position="53"/>
    </location>
</feature>
<accession>A0A835LG02</accession>
<protein>
    <submittedName>
        <fullName evidence="2">Uncharacterized protein</fullName>
    </submittedName>
</protein>
<evidence type="ECO:0000313" key="2">
    <source>
        <dbReference type="EMBL" id="KAF9593320.1"/>
    </source>
</evidence>
<proteinExistence type="predicted"/>
<sequence>MRVLLALGATSSTSDLTTEEAAMEAESISADNEKTKLASENANAELEQPNSRPSLSFRQKLTNLEVPRRIELYKGLDNSGLSIRACNKPYPEELQTDGYETAEDAFDTEEDEDYLNQFKERYEIISTRKAVVLQMDNRSRVVIGLFFDYLVDKLWQAKNKSMWIRAG</sequence>
<keyword evidence="3" id="KW-1185">Reference proteome</keyword>
<feature type="compositionally biased region" description="Polar residues" evidence="1">
    <location>
        <begin position="38"/>
        <end position="53"/>
    </location>
</feature>
<dbReference type="AlphaFoldDB" id="A0A835LG02"/>
<dbReference type="EMBL" id="JADFTS010000008">
    <property type="protein sequence ID" value="KAF9593320.1"/>
    <property type="molecule type" value="Genomic_DNA"/>
</dbReference>
<comment type="caution">
    <text evidence="2">The sequence shown here is derived from an EMBL/GenBank/DDBJ whole genome shotgun (WGS) entry which is preliminary data.</text>
</comment>
<organism evidence="2 3">
    <name type="scientific">Coptis chinensis</name>
    <dbReference type="NCBI Taxonomy" id="261450"/>
    <lineage>
        <taxon>Eukaryota</taxon>
        <taxon>Viridiplantae</taxon>
        <taxon>Streptophyta</taxon>
        <taxon>Embryophyta</taxon>
        <taxon>Tracheophyta</taxon>
        <taxon>Spermatophyta</taxon>
        <taxon>Magnoliopsida</taxon>
        <taxon>Ranunculales</taxon>
        <taxon>Ranunculaceae</taxon>
        <taxon>Coptidoideae</taxon>
        <taxon>Coptis</taxon>
    </lineage>
</organism>
<dbReference type="Proteomes" id="UP000631114">
    <property type="component" value="Unassembled WGS sequence"/>
</dbReference>
<reference evidence="2 3" key="1">
    <citation type="submission" date="2020-10" db="EMBL/GenBank/DDBJ databases">
        <title>The Coptis chinensis genome and diversification of protoberbering-type alkaloids.</title>
        <authorList>
            <person name="Wang B."/>
            <person name="Shu S."/>
            <person name="Song C."/>
            <person name="Liu Y."/>
        </authorList>
    </citation>
    <scope>NUCLEOTIDE SEQUENCE [LARGE SCALE GENOMIC DNA]</scope>
    <source>
        <strain evidence="2">HL-2020</strain>
        <tissue evidence="2">Leaf</tissue>
    </source>
</reference>
<evidence type="ECO:0000256" key="1">
    <source>
        <dbReference type="SAM" id="MobiDB-lite"/>
    </source>
</evidence>
<evidence type="ECO:0000313" key="3">
    <source>
        <dbReference type="Proteomes" id="UP000631114"/>
    </source>
</evidence>
<name>A0A835LG02_9MAGN</name>